<evidence type="ECO:0000313" key="2">
    <source>
        <dbReference type="EMBL" id="KAK7023534.1"/>
    </source>
</evidence>
<dbReference type="AlphaFoldDB" id="A0AAW0BCD6"/>
<proteinExistence type="predicted"/>
<feature type="compositionally biased region" description="Low complexity" evidence="1">
    <location>
        <begin position="292"/>
        <end position="302"/>
    </location>
</feature>
<evidence type="ECO:0000313" key="3">
    <source>
        <dbReference type="Proteomes" id="UP001383192"/>
    </source>
</evidence>
<protein>
    <submittedName>
        <fullName evidence="2">Uncharacterized protein</fullName>
    </submittedName>
</protein>
<dbReference type="Proteomes" id="UP001383192">
    <property type="component" value="Unassembled WGS sequence"/>
</dbReference>
<gene>
    <name evidence="2" type="ORF">VNI00_016685</name>
</gene>
<feature type="region of interest" description="Disordered" evidence="1">
    <location>
        <begin position="241"/>
        <end position="313"/>
    </location>
</feature>
<feature type="compositionally biased region" description="Acidic residues" evidence="1">
    <location>
        <begin position="260"/>
        <end position="270"/>
    </location>
</feature>
<evidence type="ECO:0000256" key="1">
    <source>
        <dbReference type="SAM" id="MobiDB-lite"/>
    </source>
</evidence>
<name>A0AAW0BCD6_9AGAR</name>
<feature type="region of interest" description="Disordered" evidence="1">
    <location>
        <begin position="1"/>
        <end position="21"/>
    </location>
</feature>
<organism evidence="2 3">
    <name type="scientific">Paramarasmius palmivorus</name>
    <dbReference type="NCBI Taxonomy" id="297713"/>
    <lineage>
        <taxon>Eukaryota</taxon>
        <taxon>Fungi</taxon>
        <taxon>Dikarya</taxon>
        <taxon>Basidiomycota</taxon>
        <taxon>Agaricomycotina</taxon>
        <taxon>Agaricomycetes</taxon>
        <taxon>Agaricomycetidae</taxon>
        <taxon>Agaricales</taxon>
        <taxon>Marasmiineae</taxon>
        <taxon>Marasmiaceae</taxon>
        <taxon>Paramarasmius</taxon>
    </lineage>
</organism>
<reference evidence="2 3" key="1">
    <citation type="submission" date="2024-01" db="EMBL/GenBank/DDBJ databases">
        <title>A draft genome for a cacao thread blight-causing isolate of Paramarasmius palmivorus.</title>
        <authorList>
            <person name="Baruah I.K."/>
            <person name="Bukari Y."/>
            <person name="Amoako-Attah I."/>
            <person name="Meinhardt L.W."/>
            <person name="Bailey B.A."/>
            <person name="Cohen S.P."/>
        </authorList>
    </citation>
    <scope>NUCLEOTIDE SEQUENCE [LARGE SCALE GENOMIC DNA]</scope>
    <source>
        <strain evidence="2 3">GH-12</strain>
    </source>
</reference>
<sequence length="370" mass="42099">MIDPASTSNDNTMSDNRSLLTNRTSPDLECCYLMPGGDRRDKDMAKFFTALGFSGEKEFTFEGPEHRIFLEAGLRERWETYGIFCFVPPLDILEKWMKFLKAKNAEWKADSRRPAEVYETMLTDLKTHGLRVLVLHPMHFLPKGKRIQVVRPNNSIRKYSISSDNRSCLVDKSGRELCIKVSRDISPFALIVNAFSKLDWLSEDELYQDGFGGSYMRMQKSALLELIDLVYWAPSGHEAYKFDPKNQPVDTKGKRRAQDMDTDSDSDSGPDPEPPMKKRNVDDSDDSDGDSSSDSSEGGSHSELSPDELLPNGLTQRQHDMVGERLFDESLPADERINNVMMWIGMGRAPEEVPDFMKAPDFLQGGTRRW</sequence>
<keyword evidence="3" id="KW-1185">Reference proteome</keyword>
<dbReference type="EMBL" id="JAYKXP010000137">
    <property type="protein sequence ID" value="KAK7023534.1"/>
    <property type="molecule type" value="Genomic_DNA"/>
</dbReference>
<accession>A0AAW0BCD6</accession>
<comment type="caution">
    <text evidence="2">The sequence shown here is derived from an EMBL/GenBank/DDBJ whole genome shotgun (WGS) entry which is preliminary data.</text>
</comment>